<dbReference type="Proteomes" id="UP000824782">
    <property type="component" value="Unassembled WGS sequence"/>
</dbReference>
<feature type="transmembrane region" description="Helical" evidence="1">
    <location>
        <begin position="27"/>
        <end position="48"/>
    </location>
</feature>
<evidence type="ECO:0000313" key="3">
    <source>
        <dbReference type="Proteomes" id="UP000824782"/>
    </source>
</evidence>
<keyword evidence="1" id="KW-0472">Membrane</keyword>
<evidence type="ECO:0000313" key="2">
    <source>
        <dbReference type="EMBL" id="KAG8542830.1"/>
    </source>
</evidence>
<proteinExistence type="predicted"/>
<keyword evidence="1" id="KW-1133">Transmembrane helix</keyword>
<comment type="caution">
    <text evidence="2">The sequence shown here is derived from an EMBL/GenBank/DDBJ whole genome shotgun (WGS) entry which is preliminary data.</text>
</comment>
<sequence>MADNLLSLARVPVPAAYKRSLSPPPGLGISGFNIVSWAFSLLLTSKFTLRPVRIRYSIRFNFFVFPYITLLAHVTLVRFYVY</sequence>
<keyword evidence="3" id="KW-1185">Reference proteome</keyword>
<gene>
    <name evidence="2" type="ORF">GDO81_026040</name>
</gene>
<evidence type="ECO:0000256" key="1">
    <source>
        <dbReference type="SAM" id="Phobius"/>
    </source>
</evidence>
<dbReference type="AlphaFoldDB" id="A0AAV6Z3S2"/>
<organism evidence="2 3">
    <name type="scientific">Engystomops pustulosus</name>
    <name type="common">Tungara frog</name>
    <name type="synonym">Physalaemus pustulosus</name>
    <dbReference type="NCBI Taxonomy" id="76066"/>
    <lineage>
        <taxon>Eukaryota</taxon>
        <taxon>Metazoa</taxon>
        <taxon>Chordata</taxon>
        <taxon>Craniata</taxon>
        <taxon>Vertebrata</taxon>
        <taxon>Euteleostomi</taxon>
        <taxon>Amphibia</taxon>
        <taxon>Batrachia</taxon>
        <taxon>Anura</taxon>
        <taxon>Neobatrachia</taxon>
        <taxon>Hyloidea</taxon>
        <taxon>Leptodactylidae</taxon>
        <taxon>Leiuperinae</taxon>
        <taxon>Engystomops</taxon>
    </lineage>
</organism>
<keyword evidence="1" id="KW-0812">Transmembrane</keyword>
<dbReference type="EMBL" id="WNYA01004382">
    <property type="protein sequence ID" value="KAG8542830.1"/>
    <property type="molecule type" value="Genomic_DNA"/>
</dbReference>
<feature type="transmembrane region" description="Helical" evidence="1">
    <location>
        <begin position="60"/>
        <end position="81"/>
    </location>
</feature>
<protein>
    <submittedName>
        <fullName evidence="2">Uncharacterized protein</fullName>
    </submittedName>
</protein>
<accession>A0AAV6Z3S2</accession>
<name>A0AAV6Z3S2_ENGPU</name>
<reference evidence="2" key="1">
    <citation type="thesis" date="2020" institute="ProQuest LLC" country="789 East Eisenhower Parkway, Ann Arbor, MI, USA">
        <title>Comparative Genomics and Chromosome Evolution.</title>
        <authorList>
            <person name="Mudd A.B."/>
        </authorList>
    </citation>
    <scope>NUCLEOTIDE SEQUENCE</scope>
    <source>
        <strain evidence="2">237g6f4</strain>
        <tissue evidence="2">Blood</tissue>
    </source>
</reference>